<dbReference type="Gene3D" id="3.40.630.30">
    <property type="match status" value="1"/>
</dbReference>
<comment type="caution">
    <text evidence="2">The sequence shown here is derived from an EMBL/GenBank/DDBJ whole genome shotgun (WGS) entry which is preliminary data.</text>
</comment>
<reference evidence="2 3" key="1">
    <citation type="submission" date="2018-09" db="EMBL/GenBank/DDBJ databases">
        <title>YIM 75507 draft genome.</title>
        <authorList>
            <person name="Tang S."/>
            <person name="Feng Y."/>
        </authorList>
    </citation>
    <scope>NUCLEOTIDE SEQUENCE [LARGE SCALE GENOMIC DNA]</scope>
    <source>
        <strain evidence="2 3">YIM 75507</strain>
    </source>
</reference>
<keyword evidence="2" id="KW-0808">Transferase</keyword>
<evidence type="ECO:0000259" key="1">
    <source>
        <dbReference type="PROSITE" id="PS51186"/>
    </source>
</evidence>
<name>A0A3A4AC11_9ACTN</name>
<proteinExistence type="predicted"/>
<dbReference type="OrthoDB" id="7057833at2"/>
<dbReference type="InterPro" id="IPR016181">
    <property type="entry name" value="Acyl_CoA_acyltransferase"/>
</dbReference>
<dbReference type="AlphaFoldDB" id="A0A3A4AC11"/>
<dbReference type="Proteomes" id="UP000265768">
    <property type="component" value="Unassembled WGS sequence"/>
</dbReference>
<feature type="domain" description="N-acetyltransferase" evidence="1">
    <location>
        <begin position="30"/>
        <end position="167"/>
    </location>
</feature>
<accession>A0A3A4AC11</accession>
<dbReference type="Pfam" id="PF13508">
    <property type="entry name" value="Acetyltransf_7"/>
    <property type="match status" value="1"/>
</dbReference>
<protein>
    <submittedName>
        <fullName evidence="2">GNAT family N-acetyltransferase</fullName>
    </submittedName>
</protein>
<evidence type="ECO:0000313" key="2">
    <source>
        <dbReference type="EMBL" id="RJL23093.1"/>
    </source>
</evidence>
<sequence length="172" mass="18987">MDQTRWLVPDASARRAVLAGDFQILVEHAMEHGTVYRAGEQAVAVWVDRTKDVPEPADYERRLAEACGEYAERFVTLDELFEAHHPADPHQHLAMLAVRPEAQGMGLGAVLLRHHHAILDEAGVDAYLEASDPANRKLYLRHGYADLGEPFALPGAEPFFPMWRPAGATAAG</sequence>
<keyword evidence="3" id="KW-1185">Reference proteome</keyword>
<dbReference type="EMBL" id="QZEY01000020">
    <property type="protein sequence ID" value="RJL23093.1"/>
    <property type="molecule type" value="Genomic_DNA"/>
</dbReference>
<organism evidence="2 3">
    <name type="scientific">Bailinhaonella thermotolerans</name>
    <dbReference type="NCBI Taxonomy" id="1070861"/>
    <lineage>
        <taxon>Bacteria</taxon>
        <taxon>Bacillati</taxon>
        <taxon>Actinomycetota</taxon>
        <taxon>Actinomycetes</taxon>
        <taxon>Streptosporangiales</taxon>
        <taxon>Streptosporangiaceae</taxon>
        <taxon>Bailinhaonella</taxon>
    </lineage>
</organism>
<dbReference type="CDD" id="cd04301">
    <property type="entry name" value="NAT_SF"/>
    <property type="match status" value="1"/>
</dbReference>
<gene>
    <name evidence="2" type="ORF">D5H75_34260</name>
</gene>
<dbReference type="PANTHER" id="PTHR42791">
    <property type="entry name" value="GNAT FAMILY ACETYLTRANSFERASE"/>
    <property type="match status" value="1"/>
</dbReference>
<dbReference type="InterPro" id="IPR052523">
    <property type="entry name" value="Trichothecene_AcTrans"/>
</dbReference>
<dbReference type="PROSITE" id="PS51186">
    <property type="entry name" value="GNAT"/>
    <property type="match status" value="1"/>
</dbReference>
<evidence type="ECO:0000313" key="3">
    <source>
        <dbReference type="Proteomes" id="UP000265768"/>
    </source>
</evidence>
<dbReference type="PANTHER" id="PTHR42791:SF1">
    <property type="entry name" value="N-ACETYLTRANSFERASE DOMAIN-CONTAINING PROTEIN"/>
    <property type="match status" value="1"/>
</dbReference>
<dbReference type="InterPro" id="IPR000182">
    <property type="entry name" value="GNAT_dom"/>
</dbReference>
<dbReference type="GO" id="GO:0016747">
    <property type="term" value="F:acyltransferase activity, transferring groups other than amino-acyl groups"/>
    <property type="evidence" value="ECO:0007669"/>
    <property type="project" value="InterPro"/>
</dbReference>
<dbReference type="SUPFAM" id="SSF55729">
    <property type="entry name" value="Acyl-CoA N-acyltransferases (Nat)"/>
    <property type="match status" value="1"/>
</dbReference>